<feature type="domain" description="SCP" evidence="2">
    <location>
        <begin position="90"/>
        <end position="197"/>
    </location>
</feature>
<dbReference type="AlphaFoldDB" id="A0A6J4LHG1"/>
<feature type="signal peptide" evidence="1">
    <location>
        <begin position="1"/>
        <end position="35"/>
    </location>
</feature>
<gene>
    <name evidence="3" type="ORF">AVDCRST_MAG48-3129</name>
</gene>
<dbReference type="SUPFAM" id="SSF55797">
    <property type="entry name" value="PR-1-like"/>
    <property type="match status" value="1"/>
</dbReference>
<dbReference type="Pfam" id="PF00188">
    <property type="entry name" value="CAP"/>
    <property type="match status" value="1"/>
</dbReference>
<reference evidence="3" key="1">
    <citation type="submission" date="2020-02" db="EMBL/GenBank/DDBJ databases">
        <authorList>
            <person name="Meier V. D."/>
        </authorList>
    </citation>
    <scope>NUCLEOTIDE SEQUENCE</scope>
    <source>
        <strain evidence="3">AVDCRST_MAG48</strain>
    </source>
</reference>
<dbReference type="InterPro" id="IPR035940">
    <property type="entry name" value="CAP_sf"/>
</dbReference>
<organism evidence="3">
    <name type="scientific">uncultured Friedmanniella sp</name>
    <dbReference type="NCBI Taxonomy" id="335381"/>
    <lineage>
        <taxon>Bacteria</taxon>
        <taxon>Bacillati</taxon>
        <taxon>Actinomycetota</taxon>
        <taxon>Actinomycetes</taxon>
        <taxon>Propionibacteriales</taxon>
        <taxon>Nocardioidaceae</taxon>
        <taxon>Friedmanniella</taxon>
        <taxon>environmental samples</taxon>
    </lineage>
</organism>
<evidence type="ECO:0000256" key="1">
    <source>
        <dbReference type="SAM" id="SignalP"/>
    </source>
</evidence>
<keyword evidence="1" id="KW-0732">Signal</keyword>
<proteinExistence type="predicted"/>
<protein>
    <recommendedName>
        <fullName evidence="2">SCP domain-containing protein</fullName>
    </recommendedName>
</protein>
<evidence type="ECO:0000259" key="2">
    <source>
        <dbReference type="Pfam" id="PF00188"/>
    </source>
</evidence>
<dbReference type="InterPro" id="IPR014044">
    <property type="entry name" value="CAP_dom"/>
</dbReference>
<feature type="chain" id="PRO_5027035856" description="SCP domain-containing protein" evidence="1">
    <location>
        <begin position="36"/>
        <end position="332"/>
    </location>
</feature>
<name>A0A6J4LHG1_9ACTN</name>
<accession>A0A6J4LHG1</accession>
<dbReference type="EMBL" id="CADCTS010000446">
    <property type="protein sequence ID" value="CAA9330856.1"/>
    <property type="molecule type" value="Genomic_DNA"/>
</dbReference>
<evidence type="ECO:0000313" key="3">
    <source>
        <dbReference type="EMBL" id="CAA9330856.1"/>
    </source>
</evidence>
<sequence length="332" mass="34318">MAIPRAISVRARPLPPGLLLVLTVLLLIGAAPAQAGVTTIDTGDRAAVEAAYRDVYLPAAAVRAPAPPDGAVDRCEAGSTPAAIQGATRDLVNYFRAMSAVAPVRFDARHDAKAQQAALIGYADSTLSHAPTPLSPCWSPAGAEAAASSNLGLGHAGTDVVRAYMDDAGPGNVAAGHRWWLQRPSTRTMGNGTVGTANALWVAGDTAAPAGPRFTSWPTSGYFPGPLEPRGRWSLTAWDPDLDLRGATAAVRGPAGDLVVEQLPVDPTFGSLVFEVGTLPPVRGPVADVYQVTITGLLERGDPLPPYRYAVALVDPGAGASPELPLPPGWRP</sequence>